<proteinExistence type="predicted"/>
<feature type="region of interest" description="Disordered" evidence="1">
    <location>
        <begin position="109"/>
        <end position="160"/>
    </location>
</feature>
<dbReference type="Proteomes" id="UP000655420">
    <property type="component" value="Unassembled WGS sequence"/>
</dbReference>
<dbReference type="RefSeq" id="WP_200607715.1">
    <property type="nucleotide sequence ID" value="NZ_JAEHHL010000001.1"/>
</dbReference>
<name>A0A8J7M556_9RHOB</name>
<evidence type="ECO:0000313" key="2">
    <source>
        <dbReference type="EMBL" id="MBK0398534.1"/>
    </source>
</evidence>
<sequence length="256" mass="29115">MAGGTFNVHRSIWTHAAFRDSSFSEREAWVWILSEAAWRPVTVRSGRVVVDLERGQLCHSLRFMADRWGWSKDRVRRFLTRLENRDMIATQTATGQLVIDVRNYDKFQNSSGGGAREARRDPRQKRDTSATDNNTLKTLNPTREGPDGNSGPEMKPPRASRMHPDAVLTEELVDDAVKLGLHAEDAERVWQKFRDYSISVAGPKGLKTNWRAAWRNWVRRELEWQPCGGRKHPGNRRLSAAAIVAARQDALNGIDS</sequence>
<evidence type="ECO:0000256" key="1">
    <source>
        <dbReference type="SAM" id="MobiDB-lite"/>
    </source>
</evidence>
<accession>A0A8J7M556</accession>
<gene>
    <name evidence="2" type="ORF">H0I76_04990</name>
</gene>
<organism evidence="2 3">
    <name type="scientific">Thermohalobaculum xanthum</name>
    <dbReference type="NCBI Taxonomy" id="2753746"/>
    <lineage>
        <taxon>Bacteria</taxon>
        <taxon>Pseudomonadati</taxon>
        <taxon>Pseudomonadota</taxon>
        <taxon>Alphaproteobacteria</taxon>
        <taxon>Rhodobacterales</taxon>
        <taxon>Paracoccaceae</taxon>
        <taxon>Thermohalobaculum</taxon>
    </lineage>
</organism>
<comment type="caution">
    <text evidence="2">The sequence shown here is derived from an EMBL/GenBank/DDBJ whole genome shotgun (WGS) entry which is preliminary data.</text>
</comment>
<dbReference type="EMBL" id="JAEHHL010000001">
    <property type="protein sequence ID" value="MBK0398534.1"/>
    <property type="molecule type" value="Genomic_DNA"/>
</dbReference>
<dbReference type="AlphaFoldDB" id="A0A8J7M556"/>
<evidence type="ECO:0000313" key="3">
    <source>
        <dbReference type="Proteomes" id="UP000655420"/>
    </source>
</evidence>
<reference evidence="2" key="1">
    <citation type="submission" date="2020-12" db="EMBL/GenBank/DDBJ databases">
        <title>Bacterial taxonomy.</title>
        <authorList>
            <person name="Pan X."/>
        </authorList>
    </citation>
    <scope>NUCLEOTIDE SEQUENCE</scope>
    <source>
        <strain evidence="2">M0105</strain>
    </source>
</reference>
<protein>
    <submittedName>
        <fullName evidence="2">Uncharacterized protein</fullName>
    </submittedName>
</protein>
<feature type="compositionally biased region" description="Polar residues" evidence="1">
    <location>
        <begin position="130"/>
        <end position="141"/>
    </location>
</feature>
<keyword evidence="3" id="KW-1185">Reference proteome</keyword>
<feature type="compositionally biased region" description="Basic and acidic residues" evidence="1">
    <location>
        <begin position="116"/>
        <end position="129"/>
    </location>
</feature>